<protein>
    <submittedName>
        <fullName evidence="2">Uncharacterized protein</fullName>
    </submittedName>
</protein>
<accession>A0A6J4RPJ9</accession>
<name>A0A6J4RPJ9_9ACTN</name>
<evidence type="ECO:0000313" key="2">
    <source>
        <dbReference type="EMBL" id="CAA9474621.1"/>
    </source>
</evidence>
<organism evidence="2">
    <name type="scientific">uncultured Rubrobacteraceae bacterium</name>
    <dbReference type="NCBI Taxonomy" id="349277"/>
    <lineage>
        <taxon>Bacteria</taxon>
        <taxon>Bacillati</taxon>
        <taxon>Actinomycetota</taxon>
        <taxon>Rubrobacteria</taxon>
        <taxon>Rubrobacterales</taxon>
        <taxon>Rubrobacteraceae</taxon>
        <taxon>environmental samples</taxon>
    </lineage>
</organism>
<feature type="compositionally biased region" description="Basic and acidic residues" evidence="1">
    <location>
        <begin position="59"/>
        <end position="76"/>
    </location>
</feature>
<dbReference type="EMBL" id="CADCVK010000170">
    <property type="protein sequence ID" value="CAA9474621.1"/>
    <property type="molecule type" value="Genomic_DNA"/>
</dbReference>
<feature type="compositionally biased region" description="Basic residues" evidence="1">
    <location>
        <begin position="95"/>
        <end position="105"/>
    </location>
</feature>
<feature type="non-terminal residue" evidence="2">
    <location>
        <position position="105"/>
    </location>
</feature>
<reference evidence="2" key="1">
    <citation type="submission" date="2020-02" db="EMBL/GenBank/DDBJ databases">
        <authorList>
            <person name="Meier V. D."/>
        </authorList>
    </citation>
    <scope>NUCLEOTIDE SEQUENCE</scope>
    <source>
        <strain evidence="2">AVDCRST_MAG12</strain>
    </source>
</reference>
<proteinExistence type="predicted"/>
<gene>
    <name evidence="2" type="ORF">AVDCRST_MAG12-1057</name>
</gene>
<evidence type="ECO:0000256" key="1">
    <source>
        <dbReference type="SAM" id="MobiDB-lite"/>
    </source>
</evidence>
<feature type="compositionally biased region" description="Basic and acidic residues" evidence="1">
    <location>
        <begin position="84"/>
        <end position="94"/>
    </location>
</feature>
<sequence>GRALGGALGARGRRTVRGARLLPAGDNRGAGQHRGGDPERVQPPLELPLQDNLRPQGHRAADGPPRPRGDPLEREPLPGGGGVGEHRRPSGADHRGRRAAGRRAV</sequence>
<feature type="non-terminal residue" evidence="2">
    <location>
        <position position="1"/>
    </location>
</feature>
<feature type="region of interest" description="Disordered" evidence="1">
    <location>
        <begin position="1"/>
        <end position="105"/>
    </location>
</feature>
<dbReference type="AlphaFoldDB" id="A0A6J4RPJ9"/>